<keyword evidence="1" id="KW-0812">Transmembrane</keyword>
<feature type="transmembrane region" description="Helical" evidence="1">
    <location>
        <begin position="52"/>
        <end position="74"/>
    </location>
</feature>
<dbReference type="EMBL" id="CP099425">
    <property type="protein sequence ID" value="USW56286.1"/>
    <property type="molecule type" value="Genomic_DNA"/>
</dbReference>
<evidence type="ECO:0000313" key="4">
    <source>
        <dbReference type="Proteomes" id="UP001056384"/>
    </source>
</evidence>
<dbReference type="Proteomes" id="UP001056384">
    <property type="component" value="Chromosome 8"/>
</dbReference>
<accession>A0A9Q9B2Z2</accession>
<dbReference type="AlphaFoldDB" id="A0A9Q9B2Z2"/>
<feature type="transmembrane region" description="Helical" evidence="1">
    <location>
        <begin position="12"/>
        <end position="32"/>
    </location>
</feature>
<feature type="transmembrane region" description="Helical" evidence="1">
    <location>
        <begin position="86"/>
        <end position="105"/>
    </location>
</feature>
<evidence type="ECO:0000259" key="2">
    <source>
        <dbReference type="Pfam" id="PF24803"/>
    </source>
</evidence>
<dbReference type="InterPro" id="IPR056121">
    <property type="entry name" value="DUF7704"/>
</dbReference>
<feature type="transmembrane region" description="Helical" evidence="1">
    <location>
        <begin position="125"/>
        <end position="143"/>
    </location>
</feature>
<dbReference type="Pfam" id="PF24803">
    <property type="entry name" value="DUF7704"/>
    <property type="match status" value="1"/>
</dbReference>
<keyword evidence="1" id="KW-0472">Membrane</keyword>
<sequence length="151" mass="16559">MPASSTIPGFYRVFFTIIDPILSGFGVIMHLSPSAILPNYALAPLMPPSTETRLLMDAMAGFFLFLAFLQTVLLRARPSDLGLWKILQAATILVDVAVVLAFVRALGQTGRLDTRTWRVEEWSNVGINSAVGIVRIAFVLGIGTRRKGKRL</sequence>
<feature type="domain" description="DUF7704" evidence="2">
    <location>
        <begin position="5"/>
        <end position="143"/>
    </location>
</feature>
<protein>
    <recommendedName>
        <fullName evidence="2">DUF7704 domain-containing protein</fullName>
    </recommendedName>
</protein>
<name>A0A9Q9B2Z2_9PEZI</name>
<evidence type="ECO:0000313" key="3">
    <source>
        <dbReference type="EMBL" id="USW56286.1"/>
    </source>
</evidence>
<keyword evidence="1" id="KW-1133">Transmembrane helix</keyword>
<evidence type="ECO:0000256" key="1">
    <source>
        <dbReference type="SAM" id="Phobius"/>
    </source>
</evidence>
<proteinExistence type="predicted"/>
<dbReference type="PANTHER" id="PTHR37019">
    <property type="entry name" value="CHROMOSOME 1, WHOLE GENOME SHOTGUN SEQUENCE"/>
    <property type="match status" value="1"/>
</dbReference>
<dbReference type="OrthoDB" id="5313995at2759"/>
<organism evidence="3 4">
    <name type="scientific">Septoria linicola</name>
    <dbReference type="NCBI Taxonomy" id="215465"/>
    <lineage>
        <taxon>Eukaryota</taxon>
        <taxon>Fungi</taxon>
        <taxon>Dikarya</taxon>
        <taxon>Ascomycota</taxon>
        <taxon>Pezizomycotina</taxon>
        <taxon>Dothideomycetes</taxon>
        <taxon>Dothideomycetidae</taxon>
        <taxon>Mycosphaerellales</taxon>
        <taxon>Mycosphaerellaceae</taxon>
        <taxon>Septoria</taxon>
    </lineage>
</organism>
<keyword evidence="4" id="KW-1185">Reference proteome</keyword>
<reference evidence="3" key="1">
    <citation type="submission" date="2022-06" db="EMBL/GenBank/DDBJ databases">
        <title>Complete genome sequences of two strains of the flax pathogen Septoria linicola.</title>
        <authorList>
            <person name="Lapalu N."/>
            <person name="Simon A."/>
            <person name="Demenou B."/>
            <person name="Paumier D."/>
            <person name="Guillot M.-P."/>
            <person name="Gout L."/>
            <person name="Valade R."/>
        </authorList>
    </citation>
    <scope>NUCLEOTIDE SEQUENCE</scope>
    <source>
        <strain evidence="3">SE15195</strain>
    </source>
</reference>
<dbReference type="PANTHER" id="PTHR37019:SF1">
    <property type="entry name" value="EXPERA DOMAIN-CONTAINING PROTEIN"/>
    <property type="match status" value="1"/>
</dbReference>
<gene>
    <name evidence="3" type="ORF">Slin15195_G096050</name>
</gene>